<name>A0A0C4Y602_9BURK</name>
<evidence type="ECO:0000256" key="1">
    <source>
        <dbReference type="ARBA" id="ARBA00006139"/>
    </source>
</evidence>
<dbReference type="Proteomes" id="UP000031843">
    <property type="component" value="Chromosome main"/>
</dbReference>
<evidence type="ECO:0000256" key="9">
    <source>
        <dbReference type="HAMAP-Rule" id="MF_00161"/>
    </source>
</evidence>
<accession>A0A0C4Y602</accession>
<keyword evidence="8 9" id="KW-0472">Membrane</keyword>
<dbReference type="RefSeq" id="WP_043349310.1">
    <property type="nucleotide sequence ID" value="NZ_CP010536.1"/>
</dbReference>
<keyword evidence="5 9" id="KW-0064">Aspartyl protease</keyword>
<feature type="active site" evidence="9">
    <location>
        <position position="140"/>
    </location>
</feature>
<evidence type="ECO:0000256" key="7">
    <source>
        <dbReference type="ARBA" id="ARBA00022989"/>
    </source>
</evidence>
<feature type="active site" evidence="9">
    <location>
        <position position="158"/>
    </location>
</feature>
<evidence type="ECO:0000313" key="14">
    <source>
        <dbReference type="Proteomes" id="UP000031843"/>
    </source>
</evidence>
<dbReference type="PANTHER" id="PTHR33695:SF1">
    <property type="entry name" value="LIPOPROTEIN SIGNAL PEPTIDASE"/>
    <property type="match status" value="1"/>
</dbReference>
<evidence type="ECO:0000256" key="8">
    <source>
        <dbReference type="ARBA" id="ARBA00023136"/>
    </source>
</evidence>
<keyword evidence="14" id="KW-1185">Reference proteome</keyword>
<evidence type="ECO:0000256" key="5">
    <source>
        <dbReference type="ARBA" id="ARBA00022750"/>
    </source>
</evidence>
<feature type="transmembrane region" description="Helical" evidence="9">
    <location>
        <begin position="28"/>
        <end position="48"/>
    </location>
</feature>
<dbReference type="PROSITE" id="PS00855">
    <property type="entry name" value="SPASE_II"/>
    <property type="match status" value="1"/>
</dbReference>
<dbReference type="STRING" id="68895.RR42_m3476"/>
<dbReference type="Pfam" id="PF01252">
    <property type="entry name" value="Peptidase_A8"/>
    <property type="match status" value="1"/>
</dbReference>
<evidence type="ECO:0000256" key="11">
    <source>
        <dbReference type="RuleBase" id="RU004181"/>
    </source>
</evidence>
<organism evidence="13 14">
    <name type="scientific">Cupriavidus basilensis</name>
    <dbReference type="NCBI Taxonomy" id="68895"/>
    <lineage>
        <taxon>Bacteria</taxon>
        <taxon>Pseudomonadati</taxon>
        <taxon>Pseudomonadota</taxon>
        <taxon>Betaproteobacteria</taxon>
        <taxon>Burkholderiales</taxon>
        <taxon>Burkholderiaceae</taxon>
        <taxon>Cupriavidus</taxon>
    </lineage>
</organism>
<sequence>MAATTTRTTRGTKRAGSKGTKGSNATPLLWMAFALLVIVLDQFFKIIIVRTFAYGESRPVTRFFNLVLVYNKGAAFSFLADAGGWQRWFFTGLGVVVGLFIIWMLYRHTGQRLFCFAISLILGGAIGNVVDRVVYGHVVDFLDFYVRNYHWPAFNVADCAITVGAVLLIVDELRRVRRH</sequence>
<evidence type="ECO:0000256" key="10">
    <source>
        <dbReference type="RuleBase" id="RU000594"/>
    </source>
</evidence>
<dbReference type="GO" id="GO:0006508">
    <property type="term" value="P:proteolysis"/>
    <property type="evidence" value="ECO:0007669"/>
    <property type="project" value="UniProtKB-KW"/>
</dbReference>
<comment type="subcellular location">
    <subcellularLocation>
        <location evidence="9">Cell membrane</location>
        <topology evidence="9">Multi-pass membrane protein</topology>
    </subcellularLocation>
</comment>
<dbReference type="HAMAP" id="MF_00161">
    <property type="entry name" value="LspA"/>
    <property type="match status" value="1"/>
</dbReference>
<dbReference type="GO" id="GO:0004190">
    <property type="term" value="F:aspartic-type endopeptidase activity"/>
    <property type="evidence" value="ECO:0007669"/>
    <property type="project" value="UniProtKB-UniRule"/>
</dbReference>
<feature type="region of interest" description="Disordered" evidence="12">
    <location>
        <begin position="1"/>
        <end position="21"/>
    </location>
</feature>
<dbReference type="GO" id="GO:0005886">
    <property type="term" value="C:plasma membrane"/>
    <property type="evidence" value="ECO:0007669"/>
    <property type="project" value="UniProtKB-SubCell"/>
</dbReference>
<comment type="similarity">
    <text evidence="1 9 11">Belongs to the peptidase A8 family.</text>
</comment>
<keyword evidence="2 9" id="KW-1003">Cell membrane</keyword>
<comment type="pathway">
    <text evidence="9">Protein modification; lipoprotein biosynthesis (signal peptide cleavage).</text>
</comment>
<evidence type="ECO:0000256" key="3">
    <source>
        <dbReference type="ARBA" id="ARBA00022670"/>
    </source>
</evidence>
<feature type="transmembrane region" description="Helical" evidence="9">
    <location>
        <begin position="113"/>
        <end position="130"/>
    </location>
</feature>
<dbReference type="EC" id="3.4.23.36" evidence="9"/>
<keyword evidence="13" id="KW-0449">Lipoprotein</keyword>
<dbReference type="KEGG" id="cbw:RR42_m3476"/>
<evidence type="ECO:0000256" key="6">
    <source>
        <dbReference type="ARBA" id="ARBA00022801"/>
    </source>
</evidence>
<dbReference type="UniPathway" id="UPA00665"/>
<comment type="catalytic activity">
    <reaction evidence="9 10">
        <text>Release of signal peptides from bacterial membrane prolipoproteins. Hydrolyzes -Xaa-Yaa-Zaa-|-(S,diacylglyceryl)Cys-, in which Xaa is hydrophobic (preferably Leu), and Yaa (Ala or Ser) and Zaa (Gly or Ala) have small, neutral side chains.</text>
        <dbReference type="EC" id="3.4.23.36"/>
    </reaction>
</comment>
<dbReference type="EMBL" id="CP010536">
    <property type="protein sequence ID" value="AJG20842.1"/>
    <property type="molecule type" value="Genomic_DNA"/>
</dbReference>
<keyword evidence="3 9" id="KW-0645">Protease</keyword>
<keyword evidence="4 9" id="KW-0812">Transmembrane</keyword>
<feature type="transmembrane region" description="Helical" evidence="9">
    <location>
        <begin position="150"/>
        <end position="170"/>
    </location>
</feature>
<evidence type="ECO:0000256" key="12">
    <source>
        <dbReference type="SAM" id="MobiDB-lite"/>
    </source>
</evidence>
<protein>
    <recommendedName>
        <fullName evidence="9">Lipoprotein signal peptidase</fullName>
        <ecNumber evidence="9">3.4.23.36</ecNumber>
    </recommendedName>
    <alternativeName>
        <fullName evidence="9">Prolipoprotein signal peptidase</fullName>
    </alternativeName>
    <alternativeName>
        <fullName evidence="9">Signal peptidase II</fullName>
        <shortName evidence="9">SPase II</shortName>
    </alternativeName>
</protein>
<proteinExistence type="inferred from homology"/>
<dbReference type="PRINTS" id="PR00781">
    <property type="entry name" value="LIPOSIGPTASE"/>
</dbReference>
<dbReference type="AlphaFoldDB" id="A0A0C4Y602"/>
<dbReference type="NCBIfam" id="TIGR00077">
    <property type="entry name" value="lspA"/>
    <property type="match status" value="1"/>
</dbReference>
<keyword evidence="7 9" id="KW-1133">Transmembrane helix</keyword>
<dbReference type="InterPro" id="IPR001872">
    <property type="entry name" value="Peptidase_A8"/>
</dbReference>
<dbReference type="OrthoDB" id="9810259at2"/>
<comment type="function">
    <text evidence="9 10">This protein specifically catalyzes the removal of signal peptides from prolipoproteins.</text>
</comment>
<evidence type="ECO:0000256" key="4">
    <source>
        <dbReference type="ARBA" id="ARBA00022692"/>
    </source>
</evidence>
<keyword evidence="6 9" id="KW-0378">Hydrolase</keyword>
<dbReference type="PANTHER" id="PTHR33695">
    <property type="entry name" value="LIPOPROTEIN SIGNAL PEPTIDASE"/>
    <property type="match status" value="1"/>
</dbReference>
<reference evidence="13 14" key="1">
    <citation type="journal article" date="2015" name="Genome Announc.">
        <title>Complete Genome Sequence of Cupriavidus basilensis 4G11, Isolated from the Oak Ridge Field Research Center Site.</title>
        <authorList>
            <person name="Ray J."/>
            <person name="Waters R.J."/>
            <person name="Skerker J.M."/>
            <person name="Kuehl J.V."/>
            <person name="Price M.N."/>
            <person name="Huang J."/>
            <person name="Chakraborty R."/>
            <person name="Arkin A.P."/>
            <person name="Deutschbauer A."/>
        </authorList>
    </citation>
    <scope>NUCLEOTIDE SEQUENCE [LARGE SCALE GENOMIC DNA]</scope>
    <source>
        <strain evidence="13">4G11</strain>
    </source>
</reference>
<evidence type="ECO:0000313" key="13">
    <source>
        <dbReference type="EMBL" id="AJG20842.1"/>
    </source>
</evidence>
<evidence type="ECO:0000256" key="2">
    <source>
        <dbReference type="ARBA" id="ARBA00022475"/>
    </source>
</evidence>
<feature type="transmembrane region" description="Helical" evidence="9">
    <location>
        <begin position="85"/>
        <end position="106"/>
    </location>
</feature>
<gene>
    <name evidence="9" type="primary">lspA</name>
    <name evidence="13" type="ORF">RR42_m3476</name>
</gene>